<keyword evidence="3" id="KW-1185">Reference proteome</keyword>
<dbReference type="SUPFAM" id="SSF53067">
    <property type="entry name" value="Actin-like ATPase domain"/>
    <property type="match status" value="2"/>
</dbReference>
<dbReference type="Pfam" id="PF00022">
    <property type="entry name" value="Actin"/>
    <property type="match status" value="1"/>
</dbReference>
<name>D2W3H2_NAEGR</name>
<dbReference type="Proteomes" id="UP000006671">
    <property type="component" value="Unassembled WGS sequence"/>
</dbReference>
<dbReference type="eggNOG" id="KOG0676">
    <property type="taxonomic scope" value="Eukaryota"/>
</dbReference>
<dbReference type="PRINTS" id="PR00190">
    <property type="entry name" value="ACTIN"/>
</dbReference>
<dbReference type="PANTHER" id="PTHR11937">
    <property type="entry name" value="ACTIN"/>
    <property type="match status" value="1"/>
</dbReference>
<protein>
    <recommendedName>
        <fullName evidence="4">Actin</fullName>
    </recommendedName>
</protein>
<sequence length="370" mass="41770">MFQHPSTAVIDFGSSSIKSGIGGDDLPASIIAKKSTKIQRIRSKFLSLNLEDIDGDLKFPIERGGQISNFNDLEAMLQFIISNELKDYLVELTSPIMIVYNSVTTVKRNRVKIAEMLFEKLQSPIICLVDRSLSSLLAIGRTTGLVLKSGDGLTQSAPFCDGQLISQYCYKLEFGGRDLTEYMGKLIHDDLGFTIDKASGIEHHFKEIKEKLCEISMDYPLENQRIDICKKVYQVGDQTITLGLEQFKCPEILFRPSLINKPEQPSIHELILKSVNNLEPIFKRDCLDNMILSGGNTLIPNFSERLVQELNSSQSSDYKYKFRVISPPEREYSSWIGGSILSCLHHVDNISIKKSEFEEIGESIVHRKHL</sequence>
<evidence type="ECO:0000313" key="3">
    <source>
        <dbReference type="Proteomes" id="UP000006671"/>
    </source>
</evidence>
<evidence type="ECO:0008006" key="4">
    <source>
        <dbReference type="Google" id="ProtNLM"/>
    </source>
</evidence>
<comment type="similarity">
    <text evidence="1">Belongs to the actin family.</text>
</comment>
<dbReference type="GeneID" id="8862298"/>
<dbReference type="InterPro" id="IPR043129">
    <property type="entry name" value="ATPase_NBD"/>
</dbReference>
<dbReference type="KEGG" id="ngr:NAEGRDRAFT_54418"/>
<dbReference type="STRING" id="5762.D2W3H2"/>
<organism evidence="3">
    <name type="scientific">Naegleria gruberi</name>
    <name type="common">Amoeba</name>
    <dbReference type="NCBI Taxonomy" id="5762"/>
    <lineage>
        <taxon>Eukaryota</taxon>
        <taxon>Discoba</taxon>
        <taxon>Heterolobosea</taxon>
        <taxon>Tetramitia</taxon>
        <taxon>Eutetramitia</taxon>
        <taxon>Vahlkampfiidae</taxon>
        <taxon>Naegleria</taxon>
    </lineage>
</organism>
<dbReference type="AlphaFoldDB" id="D2W3H2"/>
<evidence type="ECO:0000313" key="2">
    <source>
        <dbReference type="EMBL" id="EFC36421.1"/>
    </source>
</evidence>
<dbReference type="Gene3D" id="3.30.420.40">
    <property type="match status" value="2"/>
</dbReference>
<dbReference type="InterPro" id="IPR004000">
    <property type="entry name" value="Actin"/>
</dbReference>
<accession>D2W3H2</accession>
<dbReference type="SMART" id="SM00268">
    <property type="entry name" value="ACTIN"/>
    <property type="match status" value="1"/>
</dbReference>
<dbReference type="VEuPathDB" id="AmoebaDB:NAEGRDRAFT_54418"/>
<reference evidence="2 3" key="1">
    <citation type="journal article" date="2010" name="Cell">
        <title>The genome of Naegleria gruberi illuminates early eukaryotic versatility.</title>
        <authorList>
            <person name="Fritz-Laylin L.K."/>
            <person name="Prochnik S.E."/>
            <person name="Ginger M.L."/>
            <person name="Dacks J.B."/>
            <person name="Carpenter M.L."/>
            <person name="Field M.C."/>
            <person name="Kuo A."/>
            <person name="Paredez A."/>
            <person name="Chapman J."/>
            <person name="Pham J."/>
            <person name="Shu S."/>
            <person name="Neupane R."/>
            <person name="Cipriano M."/>
            <person name="Mancuso J."/>
            <person name="Tu H."/>
            <person name="Salamov A."/>
            <person name="Lindquist E."/>
            <person name="Shapiro H."/>
            <person name="Lucas S."/>
            <person name="Grigoriev I.V."/>
            <person name="Cande W.Z."/>
            <person name="Fulton C."/>
            <person name="Rokhsar D.S."/>
            <person name="Dawson S.C."/>
        </authorList>
    </citation>
    <scope>NUCLEOTIDE SEQUENCE [LARGE SCALE GENOMIC DNA]</scope>
    <source>
        <strain evidence="2 3">NEG-M</strain>
    </source>
</reference>
<dbReference type="Gene3D" id="3.90.640.10">
    <property type="entry name" value="Actin, Chain A, domain 4"/>
    <property type="match status" value="1"/>
</dbReference>
<gene>
    <name evidence="2" type="ORF">NAEGRDRAFT_54418</name>
</gene>
<dbReference type="EMBL" id="GG738931">
    <property type="protein sequence ID" value="EFC36421.1"/>
    <property type="molecule type" value="Genomic_DNA"/>
</dbReference>
<proteinExistence type="inferred from homology"/>
<evidence type="ECO:0000256" key="1">
    <source>
        <dbReference type="RuleBase" id="RU000487"/>
    </source>
</evidence>
<dbReference type="InParanoid" id="D2W3H2"/>
<dbReference type="RefSeq" id="XP_002669165.1">
    <property type="nucleotide sequence ID" value="XM_002669119.1"/>
</dbReference>